<evidence type="ECO:0000256" key="5">
    <source>
        <dbReference type="ARBA" id="ARBA00022989"/>
    </source>
</evidence>
<comment type="similarity">
    <text evidence="8">Belongs to the CN hydrolase family. Apolipoprotein N-acyltransferase subfamily.</text>
</comment>
<dbReference type="SUPFAM" id="SSF56317">
    <property type="entry name" value="Carbon-nitrogen hydrolase"/>
    <property type="match status" value="1"/>
</dbReference>
<dbReference type="UniPathway" id="UPA00666"/>
<dbReference type="GO" id="GO:0005886">
    <property type="term" value="C:plasma membrane"/>
    <property type="evidence" value="ECO:0007669"/>
    <property type="project" value="UniProtKB-SubCell"/>
</dbReference>
<feature type="transmembrane region" description="Helical" evidence="8">
    <location>
        <begin position="84"/>
        <end position="101"/>
    </location>
</feature>
<accession>A0A1X2LXM4</accession>
<feature type="transmembrane region" description="Helical" evidence="8">
    <location>
        <begin position="192"/>
        <end position="211"/>
    </location>
</feature>
<dbReference type="STRING" id="1430326.B8W66_07190"/>
<keyword evidence="6 8" id="KW-0472">Membrane</keyword>
<protein>
    <recommendedName>
        <fullName evidence="8">Apolipoprotein N-acyltransferase</fullName>
        <shortName evidence="8">ALP N-acyltransferase</shortName>
        <ecNumber evidence="8">2.3.1.269</ecNumber>
    </recommendedName>
</protein>
<dbReference type="GO" id="GO:0042158">
    <property type="term" value="P:lipoprotein biosynthetic process"/>
    <property type="evidence" value="ECO:0007669"/>
    <property type="project" value="UniProtKB-UniRule"/>
</dbReference>
<keyword evidence="10" id="KW-0449">Lipoprotein</keyword>
<feature type="transmembrane region" description="Helical" evidence="8">
    <location>
        <begin position="113"/>
        <end position="130"/>
    </location>
</feature>
<evidence type="ECO:0000256" key="8">
    <source>
        <dbReference type="HAMAP-Rule" id="MF_01148"/>
    </source>
</evidence>
<comment type="pathway">
    <text evidence="8">Protein modification; lipoprotein biosynthesis (N-acyl transfer).</text>
</comment>
<comment type="subcellular location">
    <subcellularLocation>
        <location evidence="1 8">Cell membrane</location>
        <topology evidence="1 8">Multi-pass membrane protein</topology>
    </subcellularLocation>
</comment>
<evidence type="ECO:0000256" key="3">
    <source>
        <dbReference type="ARBA" id="ARBA00022679"/>
    </source>
</evidence>
<comment type="caution">
    <text evidence="10">The sequence shown here is derived from an EMBL/GenBank/DDBJ whole genome shotgun (WGS) entry which is preliminary data.</text>
</comment>
<gene>
    <name evidence="8" type="primary">lnt</name>
    <name evidence="10" type="ORF">B8W66_07190</name>
</gene>
<dbReference type="Pfam" id="PF20154">
    <property type="entry name" value="LNT_N"/>
    <property type="match status" value="1"/>
</dbReference>
<dbReference type="InterPro" id="IPR004563">
    <property type="entry name" value="Apolipo_AcylTrfase"/>
</dbReference>
<dbReference type="InterPro" id="IPR036526">
    <property type="entry name" value="C-N_Hydrolase_sf"/>
</dbReference>
<keyword evidence="3 8" id="KW-0808">Transferase</keyword>
<keyword evidence="4 8" id="KW-0812">Transmembrane</keyword>
<evidence type="ECO:0000313" key="11">
    <source>
        <dbReference type="Proteomes" id="UP000193247"/>
    </source>
</evidence>
<comment type="function">
    <text evidence="8">Catalyzes the phospholipid dependent N-acylation of the N-terminal cysteine of apolipoprotein, the last step in lipoprotein maturation.</text>
</comment>
<dbReference type="PANTHER" id="PTHR38686">
    <property type="entry name" value="APOLIPOPROTEIN N-ACYLTRANSFERASE"/>
    <property type="match status" value="1"/>
</dbReference>
<dbReference type="OrthoDB" id="9804277at2"/>
<feature type="transmembrane region" description="Helical" evidence="8">
    <location>
        <begin position="12"/>
        <end position="28"/>
    </location>
</feature>
<dbReference type="Proteomes" id="UP000193247">
    <property type="component" value="Unassembled WGS sequence"/>
</dbReference>
<evidence type="ECO:0000256" key="4">
    <source>
        <dbReference type="ARBA" id="ARBA00022692"/>
    </source>
</evidence>
<keyword evidence="2 8" id="KW-1003">Cell membrane</keyword>
<evidence type="ECO:0000256" key="1">
    <source>
        <dbReference type="ARBA" id="ARBA00004651"/>
    </source>
</evidence>
<dbReference type="InterPro" id="IPR045378">
    <property type="entry name" value="LNT_N"/>
</dbReference>
<keyword evidence="11" id="KW-1185">Reference proteome</keyword>
<organism evidence="10 11">
    <name type="scientific">Mycobacterium decipiens</name>
    <dbReference type="NCBI Taxonomy" id="1430326"/>
    <lineage>
        <taxon>Bacteria</taxon>
        <taxon>Bacillati</taxon>
        <taxon>Actinomycetota</taxon>
        <taxon>Actinomycetes</taxon>
        <taxon>Mycobacteriales</taxon>
        <taxon>Mycobacteriaceae</taxon>
        <taxon>Mycobacterium</taxon>
    </lineage>
</organism>
<name>A0A1X2LXM4_9MYCO</name>
<evidence type="ECO:0000259" key="9">
    <source>
        <dbReference type="PROSITE" id="PS50263"/>
    </source>
</evidence>
<reference evidence="10 11" key="1">
    <citation type="submission" date="2017-04" db="EMBL/GenBank/DDBJ databases">
        <title>The new phylogeny of genus Mycobacterium.</title>
        <authorList>
            <person name="Tortoli E."/>
            <person name="Trovato A."/>
            <person name="Cirillo D.M."/>
        </authorList>
    </citation>
    <scope>NUCLEOTIDE SEQUENCE [LARGE SCALE GENOMIC DNA]</scope>
    <source>
        <strain evidence="10 11">TBL 1200985</strain>
    </source>
</reference>
<evidence type="ECO:0000256" key="6">
    <source>
        <dbReference type="ARBA" id="ARBA00023136"/>
    </source>
</evidence>
<dbReference type="PANTHER" id="PTHR38686:SF1">
    <property type="entry name" value="APOLIPOPROTEIN N-ACYLTRANSFERASE"/>
    <property type="match status" value="1"/>
</dbReference>
<dbReference type="InterPro" id="IPR003010">
    <property type="entry name" value="C-N_Hydrolase"/>
</dbReference>
<feature type="transmembrane region" description="Helical" evidence="8">
    <location>
        <begin position="164"/>
        <end position="185"/>
    </location>
</feature>
<feature type="transmembrane region" description="Helical" evidence="8">
    <location>
        <begin position="472"/>
        <end position="489"/>
    </location>
</feature>
<dbReference type="EC" id="2.3.1.269" evidence="8"/>
<dbReference type="CDD" id="cd07571">
    <property type="entry name" value="ALP_N-acyl_transferase"/>
    <property type="match status" value="1"/>
</dbReference>
<proteinExistence type="inferred from homology"/>
<keyword evidence="5 8" id="KW-1133">Transmembrane helix</keyword>
<evidence type="ECO:0000313" key="10">
    <source>
        <dbReference type="EMBL" id="OSC41932.1"/>
    </source>
</evidence>
<dbReference type="RefSeq" id="WP_085324383.1">
    <property type="nucleotide sequence ID" value="NZ_NCXP01000005.1"/>
</dbReference>
<keyword evidence="7 8" id="KW-0012">Acyltransferase</keyword>
<dbReference type="Gene3D" id="3.60.110.10">
    <property type="entry name" value="Carbon-nitrogen hydrolase"/>
    <property type="match status" value="1"/>
</dbReference>
<dbReference type="HAMAP" id="MF_01148">
    <property type="entry name" value="Lnt"/>
    <property type="match status" value="1"/>
</dbReference>
<comment type="catalytic activity">
    <reaction evidence="8">
        <text>N-terminal S-1,2-diacyl-sn-glyceryl-L-cysteinyl-[lipoprotein] + a glycerophospholipid = N-acyl-S-1,2-diacyl-sn-glyceryl-L-cysteinyl-[lipoprotein] + a 2-acyl-sn-glycero-3-phospholipid + H(+)</text>
        <dbReference type="Rhea" id="RHEA:48228"/>
        <dbReference type="Rhea" id="RHEA-COMP:14681"/>
        <dbReference type="Rhea" id="RHEA-COMP:14684"/>
        <dbReference type="ChEBI" id="CHEBI:15378"/>
        <dbReference type="ChEBI" id="CHEBI:136912"/>
        <dbReference type="ChEBI" id="CHEBI:140656"/>
        <dbReference type="ChEBI" id="CHEBI:140657"/>
        <dbReference type="ChEBI" id="CHEBI:140660"/>
        <dbReference type="EC" id="2.3.1.269"/>
    </reaction>
</comment>
<sequence>MALQSGARLPRVVGCAVALVLGGLPALAFPAPSWWWLAWFGLIPLLLVVRAAPTPSEGALRAWAGGGGFVLITQYWLATSIGPMLVLFAAGLGVLWLPWGWMAQRLLSVPVTTGRAVAALVMLPSAWVAAEAMRSWPSLGGPWALLGASQWNQPVTLASASLGGVWLTSFLLVATNTAVACVIVCPELRGRLVALGCAVACAGLGPAWHLLGPVPAGGPTVRVALVQIGEIADSAARLAAGEAITAAVAAQRPDLVIWGESSVGQDLTSHPEVLARLAELSGRVGADLLVNVDAPAPSGGIYKSAVLIGPHGAVGSYRKTRLVPFGEYVPLRPLLGWVTRFSKAAAQDRQRGTGPVVLSVNSLDIGPLVSYETTFPDLARREARLGAALLVYQSSTSTFQGSWAQPQLAAQPAVRAVEVGLPAVHVGLSGDSSAFDARGRRLVWCPSDFSGATVVNVALGSNVTLYQRLGDWVPVTALVVLGAGLAVLLRRRFARVTDCVDE</sequence>
<evidence type="ECO:0000256" key="7">
    <source>
        <dbReference type="ARBA" id="ARBA00023315"/>
    </source>
</evidence>
<dbReference type="AlphaFoldDB" id="A0A1X2LXM4"/>
<feature type="domain" description="CN hydrolase" evidence="9">
    <location>
        <begin position="221"/>
        <end position="459"/>
    </location>
</feature>
<dbReference type="NCBIfam" id="TIGR00546">
    <property type="entry name" value="lnt"/>
    <property type="match status" value="1"/>
</dbReference>
<dbReference type="GO" id="GO:0016410">
    <property type="term" value="F:N-acyltransferase activity"/>
    <property type="evidence" value="ECO:0007669"/>
    <property type="project" value="UniProtKB-UniRule"/>
</dbReference>
<evidence type="ECO:0000256" key="2">
    <source>
        <dbReference type="ARBA" id="ARBA00022475"/>
    </source>
</evidence>
<dbReference type="PROSITE" id="PS50263">
    <property type="entry name" value="CN_HYDROLASE"/>
    <property type="match status" value="1"/>
</dbReference>
<dbReference type="Pfam" id="PF00795">
    <property type="entry name" value="CN_hydrolase"/>
    <property type="match status" value="1"/>
</dbReference>
<dbReference type="EMBL" id="NCXP01000005">
    <property type="protein sequence ID" value="OSC41932.1"/>
    <property type="molecule type" value="Genomic_DNA"/>
</dbReference>